<dbReference type="AlphaFoldDB" id="A0A7W7MAT6"/>
<dbReference type="PROSITE" id="PS50977">
    <property type="entry name" value="HTH_TETR_2"/>
    <property type="match status" value="1"/>
</dbReference>
<keyword evidence="2 4" id="KW-0238">DNA-binding</keyword>
<evidence type="ECO:0000256" key="1">
    <source>
        <dbReference type="ARBA" id="ARBA00023015"/>
    </source>
</evidence>
<dbReference type="RefSeq" id="WP_185043667.1">
    <property type="nucleotide sequence ID" value="NZ_BAABFG010000005.1"/>
</dbReference>
<dbReference type="Proteomes" id="UP000546162">
    <property type="component" value="Unassembled WGS sequence"/>
</dbReference>
<feature type="DNA-binding region" description="H-T-H motif" evidence="4">
    <location>
        <begin position="42"/>
        <end position="61"/>
    </location>
</feature>
<gene>
    <name evidence="6" type="ORF">BJY16_006847</name>
</gene>
<evidence type="ECO:0000313" key="6">
    <source>
        <dbReference type="EMBL" id="MBB4743388.1"/>
    </source>
</evidence>
<name>A0A7W7MAT6_9ACTN</name>
<dbReference type="GO" id="GO:0003700">
    <property type="term" value="F:DNA-binding transcription factor activity"/>
    <property type="evidence" value="ECO:0007669"/>
    <property type="project" value="TreeGrafter"/>
</dbReference>
<dbReference type="Gene3D" id="1.10.10.60">
    <property type="entry name" value="Homeodomain-like"/>
    <property type="match status" value="1"/>
</dbReference>
<dbReference type="SUPFAM" id="SSF46689">
    <property type="entry name" value="Homeodomain-like"/>
    <property type="match status" value="1"/>
</dbReference>
<protein>
    <submittedName>
        <fullName evidence="6">AcrR family transcriptional regulator</fullName>
    </submittedName>
</protein>
<comment type="caution">
    <text evidence="6">The sequence shown here is derived from an EMBL/GenBank/DDBJ whole genome shotgun (WGS) entry which is preliminary data.</text>
</comment>
<dbReference type="SUPFAM" id="SSF48498">
    <property type="entry name" value="Tetracyclin repressor-like, C-terminal domain"/>
    <property type="match status" value="1"/>
</dbReference>
<proteinExistence type="predicted"/>
<keyword evidence="3" id="KW-0804">Transcription</keyword>
<evidence type="ECO:0000256" key="2">
    <source>
        <dbReference type="ARBA" id="ARBA00023125"/>
    </source>
</evidence>
<reference evidence="6 7" key="1">
    <citation type="submission" date="2020-08" db="EMBL/GenBank/DDBJ databases">
        <title>Sequencing the genomes of 1000 actinobacteria strains.</title>
        <authorList>
            <person name="Klenk H.-P."/>
        </authorList>
    </citation>
    <scope>NUCLEOTIDE SEQUENCE [LARGE SCALE GENOMIC DNA]</scope>
    <source>
        <strain evidence="6 7">DSM 45809</strain>
    </source>
</reference>
<dbReference type="Pfam" id="PF00440">
    <property type="entry name" value="TetR_N"/>
    <property type="match status" value="1"/>
</dbReference>
<evidence type="ECO:0000256" key="3">
    <source>
        <dbReference type="ARBA" id="ARBA00023163"/>
    </source>
</evidence>
<sequence>MGRSRTNPAPGAPVTARGRRTRDALVAAGRRLLETRGWPAFTPEQVAQAAGVSYGTFYTYFESKDDLLRTIVRAVAEEMFTASLVGPETADDPYTRIVESNRGYLRAWRNASRVLRLVEQGADSDDTLRQLLLEVRELYVQRGAEGLRRLQEAGLADRELEPRLTAIVLGAMVEQMAHVIYSLREPLDEDAVVNHMSKLWAAAIGLRERP</sequence>
<dbReference type="PANTHER" id="PTHR30055:SF234">
    <property type="entry name" value="HTH-TYPE TRANSCRIPTIONAL REGULATOR BETI"/>
    <property type="match status" value="1"/>
</dbReference>
<dbReference type="GO" id="GO:0000976">
    <property type="term" value="F:transcription cis-regulatory region binding"/>
    <property type="evidence" value="ECO:0007669"/>
    <property type="project" value="TreeGrafter"/>
</dbReference>
<keyword evidence="1" id="KW-0805">Transcription regulation</keyword>
<dbReference type="InterPro" id="IPR009057">
    <property type="entry name" value="Homeodomain-like_sf"/>
</dbReference>
<dbReference type="PRINTS" id="PR00455">
    <property type="entry name" value="HTHTETR"/>
</dbReference>
<evidence type="ECO:0000313" key="7">
    <source>
        <dbReference type="Proteomes" id="UP000546162"/>
    </source>
</evidence>
<dbReference type="EMBL" id="JACHNB010000001">
    <property type="protein sequence ID" value="MBB4743388.1"/>
    <property type="molecule type" value="Genomic_DNA"/>
</dbReference>
<dbReference type="InterPro" id="IPR001647">
    <property type="entry name" value="HTH_TetR"/>
</dbReference>
<dbReference type="PANTHER" id="PTHR30055">
    <property type="entry name" value="HTH-TYPE TRANSCRIPTIONAL REGULATOR RUTR"/>
    <property type="match status" value="1"/>
</dbReference>
<evidence type="ECO:0000256" key="4">
    <source>
        <dbReference type="PROSITE-ProRule" id="PRU00335"/>
    </source>
</evidence>
<evidence type="ECO:0000259" key="5">
    <source>
        <dbReference type="PROSITE" id="PS50977"/>
    </source>
</evidence>
<feature type="domain" description="HTH tetR-type" evidence="5">
    <location>
        <begin position="19"/>
        <end position="79"/>
    </location>
</feature>
<dbReference type="InterPro" id="IPR050109">
    <property type="entry name" value="HTH-type_TetR-like_transc_reg"/>
</dbReference>
<dbReference type="InterPro" id="IPR036271">
    <property type="entry name" value="Tet_transcr_reg_TetR-rel_C_sf"/>
</dbReference>
<accession>A0A7W7MAT6</accession>
<organism evidence="6 7">
    <name type="scientific">Actinoplanes octamycinicus</name>
    <dbReference type="NCBI Taxonomy" id="135948"/>
    <lineage>
        <taxon>Bacteria</taxon>
        <taxon>Bacillati</taxon>
        <taxon>Actinomycetota</taxon>
        <taxon>Actinomycetes</taxon>
        <taxon>Micromonosporales</taxon>
        <taxon>Micromonosporaceae</taxon>
        <taxon>Actinoplanes</taxon>
    </lineage>
</organism>
<keyword evidence="7" id="KW-1185">Reference proteome</keyword>
<dbReference type="Gene3D" id="1.10.357.10">
    <property type="entry name" value="Tetracycline Repressor, domain 2"/>
    <property type="match status" value="1"/>
</dbReference>